<dbReference type="AlphaFoldDB" id="A0A1W1D9T3"/>
<sequence>MSIETMNVFPMIHSITIDKENDLVTELVQDINDVEGIRQNLLESVATVQMYERIKFYPLAPPTFIEDVMGSFAQMGLSKLITISDNTYHDIFGYPGCTRVWELPLILRDQVEGALVGYKVNYDSETWEILEITLLED</sequence>
<organism evidence="1">
    <name type="scientific">hydrothermal vent metagenome</name>
    <dbReference type="NCBI Taxonomy" id="652676"/>
    <lineage>
        <taxon>unclassified sequences</taxon>
        <taxon>metagenomes</taxon>
        <taxon>ecological metagenomes</taxon>
    </lineage>
</organism>
<name>A0A1W1D9T3_9ZZZZ</name>
<gene>
    <name evidence="1" type="ORF">MNB_SUP05-4-638</name>
</gene>
<proteinExistence type="predicted"/>
<reference evidence="1" key="1">
    <citation type="submission" date="2016-10" db="EMBL/GenBank/DDBJ databases">
        <authorList>
            <person name="de Groot N.N."/>
        </authorList>
    </citation>
    <scope>NUCLEOTIDE SEQUENCE</scope>
</reference>
<evidence type="ECO:0000313" key="1">
    <source>
        <dbReference type="EMBL" id="SFV77334.1"/>
    </source>
</evidence>
<protein>
    <submittedName>
        <fullName evidence="1">Uncharacterized protein</fullName>
    </submittedName>
</protein>
<dbReference type="EMBL" id="FPHR01000021">
    <property type="protein sequence ID" value="SFV77334.1"/>
    <property type="molecule type" value="Genomic_DNA"/>
</dbReference>
<accession>A0A1W1D9T3</accession>